<keyword evidence="9" id="KW-0539">Nucleus</keyword>
<dbReference type="Pfam" id="PF20645">
    <property type="entry name" value="Rrn7_cyclin_C"/>
    <property type="match status" value="1"/>
</dbReference>
<keyword evidence="7" id="KW-0238">DNA-binding</keyword>
<dbReference type="PANTHER" id="PTHR31576">
    <property type="entry name" value="TATA BOX-BINDING PROTEIN-ASSOCIATED FACTOR RNA POLYMERASE I SUBUNIT B"/>
    <property type="match status" value="1"/>
</dbReference>
<comment type="subcellular location">
    <subcellularLocation>
        <location evidence="1">Nucleus</location>
        <location evidence="1">Nucleolus</location>
    </subcellularLocation>
</comment>
<reference evidence="14 15" key="1">
    <citation type="submission" date="2023-06" db="EMBL/GenBank/DDBJ databases">
        <title>Black Yeasts Isolated from many extreme environments.</title>
        <authorList>
            <person name="Coleine C."/>
            <person name="Stajich J.E."/>
            <person name="Selbmann L."/>
        </authorList>
    </citation>
    <scope>NUCLEOTIDE SEQUENCE [LARGE SCALE GENOMIC DNA]</scope>
    <source>
        <strain evidence="14 15">CCFEE 5887</strain>
    </source>
</reference>
<feature type="compositionally biased region" description="Low complexity" evidence="10">
    <location>
        <begin position="423"/>
        <end position="441"/>
    </location>
</feature>
<dbReference type="EMBL" id="JAXLQG010000017">
    <property type="protein sequence ID" value="KAK5531469.1"/>
    <property type="molecule type" value="Genomic_DNA"/>
</dbReference>
<organism evidence="14 15">
    <name type="scientific">Vermiconidia calcicola</name>
    <dbReference type="NCBI Taxonomy" id="1690605"/>
    <lineage>
        <taxon>Eukaryota</taxon>
        <taxon>Fungi</taxon>
        <taxon>Dikarya</taxon>
        <taxon>Ascomycota</taxon>
        <taxon>Pezizomycotina</taxon>
        <taxon>Dothideomycetes</taxon>
        <taxon>Dothideomycetidae</taxon>
        <taxon>Mycosphaerellales</taxon>
        <taxon>Extremaceae</taxon>
        <taxon>Vermiconidia</taxon>
    </lineage>
</organism>
<evidence type="ECO:0000256" key="10">
    <source>
        <dbReference type="SAM" id="MobiDB-lite"/>
    </source>
</evidence>
<dbReference type="GO" id="GO:0070860">
    <property type="term" value="C:RNA polymerase I core factor complex"/>
    <property type="evidence" value="ECO:0007669"/>
    <property type="project" value="InterPro"/>
</dbReference>
<evidence type="ECO:0000256" key="2">
    <source>
        <dbReference type="ARBA" id="ARBA00006899"/>
    </source>
</evidence>
<dbReference type="AlphaFoldDB" id="A0AAV9PY65"/>
<gene>
    <name evidence="14" type="ORF">LTR25_008578</name>
</gene>
<dbReference type="Pfam" id="PF20644">
    <property type="entry name" value="Rrn7_cyclin_N"/>
    <property type="match status" value="1"/>
</dbReference>
<feature type="compositionally biased region" description="Basic and acidic residues" evidence="10">
    <location>
        <begin position="151"/>
        <end position="163"/>
    </location>
</feature>
<evidence type="ECO:0008006" key="16">
    <source>
        <dbReference type="Google" id="ProtNLM"/>
    </source>
</evidence>
<dbReference type="InterPro" id="IPR048538">
    <property type="entry name" value="Rrn7_cyclin_C"/>
</dbReference>
<accession>A0AAV9PY65</accession>
<dbReference type="GO" id="GO:0042790">
    <property type="term" value="P:nucleolar large rRNA transcription by RNA polymerase I"/>
    <property type="evidence" value="ECO:0007669"/>
    <property type="project" value="TreeGrafter"/>
</dbReference>
<feature type="region of interest" description="Disordered" evidence="10">
    <location>
        <begin position="423"/>
        <end position="442"/>
    </location>
</feature>
<dbReference type="InterPro" id="IPR033599">
    <property type="entry name" value="TAF1B/Rrn7"/>
</dbReference>
<dbReference type="GO" id="GO:0001164">
    <property type="term" value="F:RNA polymerase I core promoter sequence-specific DNA binding"/>
    <property type="evidence" value="ECO:0007669"/>
    <property type="project" value="InterPro"/>
</dbReference>
<evidence type="ECO:0000259" key="12">
    <source>
        <dbReference type="Pfam" id="PF20644"/>
    </source>
</evidence>
<evidence type="ECO:0000256" key="3">
    <source>
        <dbReference type="ARBA" id="ARBA00022723"/>
    </source>
</evidence>
<dbReference type="InterPro" id="IPR048540">
    <property type="entry name" value="Rrn7_cyclin_N"/>
</dbReference>
<keyword evidence="6" id="KW-0805">Transcription regulation</keyword>
<keyword evidence="15" id="KW-1185">Reference proteome</keyword>
<keyword evidence="5" id="KW-0862">Zinc</keyword>
<feature type="domain" description="Rrn7/TAF1B C-terminal cyclin" evidence="13">
    <location>
        <begin position="238"/>
        <end position="417"/>
    </location>
</feature>
<dbReference type="PANTHER" id="PTHR31576:SF2">
    <property type="entry name" value="TATA BOX-BINDING PROTEIN-ASSOCIATED FACTOR RNA POLYMERASE I SUBUNIT B"/>
    <property type="match status" value="1"/>
</dbReference>
<dbReference type="GO" id="GO:0008270">
    <property type="term" value="F:zinc ion binding"/>
    <property type="evidence" value="ECO:0007669"/>
    <property type="project" value="UniProtKB-KW"/>
</dbReference>
<evidence type="ECO:0000256" key="9">
    <source>
        <dbReference type="ARBA" id="ARBA00023242"/>
    </source>
</evidence>
<name>A0AAV9PY65_9PEZI</name>
<keyword evidence="8" id="KW-0804">Transcription</keyword>
<evidence type="ECO:0000256" key="4">
    <source>
        <dbReference type="ARBA" id="ARBA00022771"/>
    </source>
</evidence>
<evidence type="ECO:0000256" key="5">
    <source>
        <dbReference type="ARBA" id="ARBA00022833"/>
    </source>
</evidence>
<sequence>MDDDDRCEQCGSTTFEVDEDGRTYCTNGHEQARGHIIAEDDADFARQGTTVRKKDARPKQKFSRILRGAKAYQLFLQCWQFILWKQCHALVHQKGLPAELWTIVRDLWTLWLSKLDHRLRDPTKADGLAADTEGEGEGEDEPATTSANETDTERENVGDPDSHKKGKRTHESPQLVDTIALNYIGIILLRRPVSLARIFKWIQHEDIPYIRAIRHVPQEMKDRLPSEYHLSLDTTRILEQDDLQIAIYRLAQMYNTTFGMIMPPLNHNLLLLHYVRSLALPIEVYAMARRLNFITKYNFSYPDGTSTSAETTRRQATTFPEAQLISLVVVTTKLLFPFDSDTVKRYPKEPNEATTLRMKWSAWLAAKHSFDKPSSSDDTTDLDGLEPGAEIDVKDSDIFRMSDKQLDQYMDWYQRTWIKSSSDADSQARQSQSQSQSQQESALDREILDMFPLHDVQDPVKTRAHDQQARLDEQSRLDARIREVQASLLPRRAISSEEEVERGLELLRPGAMYPRYRHVEDLDLDNKAAAAAEPAVVRIFHEEVAQTACLSIKALVKAVNKSEQRIEHWLREKRRREVFSEESTDGDMEHDDDNLLATSPPGKLASEMEGLQLGRSSGIHDGSDIDVDMDMDLDMEMLPELEMQAGPSTQ</sequence>
<feature type="region of interest" description="Disordered" evidence="10">
    <location>
        <begin position="125"/>
        <end position="171"/>
    </location>
</feature>
<evidence type="ECO:0000259" key="13">
    <source>
        <dbReference type="Pfam" id="PF20645"/>
    </source>
</evidence>
<evidence type="ECO:0000259" key="11">
    <source>
        <dbReference type="Pfam" id="PF11781"/>
    </source>
</evidence>
<evidence type="ECO:0000313" key="15">
    <source>
        <dbReference type="Proteomes" id="UP001345827"/>
    </source>
</evidence>
<evidence type="ECO:0000256" key="8">
    <source>
        <dbReference type="ARBA" id="ARBA00023163"/>
    </source>
</evidence>
<keyword evidence="3" id="KW-0479">Metal-binding</keyword>
<feature type="domain" description="RRN7-type" evidence="11">
    <location>
        <begin position="3"/>
        <end position="32"/>
    </location>
</feature>
<dbReference type="Pfam" id="PF11781">
    <property type="entry name" value="Zn_ribbon_RRN7"/>
    <property type="match status" value="1"/>
</dbReference>
<comment type="caution">
    <text evidence="14">The sequence shown here is derived from an EMBL/GenBank/DDBJ whole genome shotgun (WGS) entry which is preliminary data.</text>
</comment>
<comment type="similarity">
    <text evidence="2">Belongs to the RRN7/TAF1B family.</text>
</comment>
<evidence type="ECO:0000313" key="14">
    <source>
        <dbReference type="EMBL" id="KAK5531469.1"/>
    </source>
</evidence>
<evidence type="ECO:0000256" key="7">
    <source>
        <dbReference type="ARBA" id="ARBA00023125"/>
    </source>
</evidence>
<protein>
    <recommendedName>
        <fullName evidence="16">RRN7-type domain-containing protein</fullName>
    </recommendedName>
</protein>
<evidence type="ECO:0000256" key="1">
    <source>
        <dbReference type="ARBA" id="ARBA00004604"/>
    </source>
</evidence>
<dbReference type="Proteomes" id="UP001345827">
    <property type="component" value="Unassembled WGS sequence"/>
</dbReference>
<keyword evidence="4" id="KW-0863">Zinc-finger</keyword>
<feature type="region of interest" description="Disordered" evidence="10">
    <location>
        <begin position="576"/>
        <end position="595"/>
    </location>
</feature>
<feature type="compositionally biased region" description="Acidic residues" evidence="10">
    <location>
        <begin position="132"/>
        <end position="142"/>
    </location>
</feature>
<proteinExistence type="inferred from homology"/>
<feature type="compositionally biased region" description="Acidic residues" evidence="10">
    <location>
        <begin position="580"/>
        <end position="594"/>
    </location>
</feature>
<evidence type="ECO:0000256" key="6">
    <source>
        <dbReference type="ARBA" id="ARBA00023015"/>
    </source>
</evidence>
<dbReference type="InterPro" id="IPR021752">
    <property type="entry name" value="TF_Rrn7_Zf"/>
</dbReference>
<feature type="domain" description="Rrn7/TAF1B N-terminal cyclin" evidence="12">
    <location>
        <begin position="80"/>
        <end position="218"/>
    </location>
</feature>